<dbReference type="NCBIfam" id="TIGR02273">
    <property type="entry name" value="16S_RimM"/>
    <property type="match status" value="1"/>
</dbReference>
<proteinExistence type="inferred from homology"/>
<dbReference type="Pfam" id="PF01782">
    <property type="entry name" value="RimM"/>
    <property type="match status" value="1"/>
</dbReference>
<keyword evidence="1 5" id="KW-0963">Cytoplasm</keyword>
<dbReference type="HAMAP" id="MF_00014">
    <property type="entry name" value="Ribosome_mat_RimM"/>
    <property type="match status" value="1"/>
</dbReference>
<feature type="domain" description="RimM N-terminal" evidence="6">
    <location>
        <begin position="8"/>
        <end position="86"/>
    </location>
</feature>
<evidence type="ECO:0000256" key="4">
    <source>
        <dbReference type="ARBA" id="ARBA00023186"/>
    </source>
</evidence>
<keyword evidence="4 5" id="KW-0143">Chaperone</keyword>
<dbReference type="SUPFAM" id="SSF50447">
    <property type="entry name" value="Translation proteins"/>
    <property type="match status" value="1"/>
</dbReference>
<dbReference type="GO" id="GO:0043022">
    <property type="term" value="F:ribosome binding"/>
    <property type="evidence" value="ECO:0007669"/>
    <property type="project" value="InterPro"/>
</dbReference>
<evidence type="ECO:0000313" key="9">
    <source>
        <dbReference type="Proteomes" id="UP000284751"/>
    </source>
</evidence>
<dbReference type="GO" id="GO:0042274">
    <property type="term" value="P:ribosomal small subunit biogenesis"/>
    <property type="evidence" value="ECO:0007669"/>
    <property type="project" value="UniProtKB-UniRule"/>
</dbReference>
<keyword evidence="2 5" id="KW-0690">Ribosome biogenesis</keyword>
<comment type="subcellular location">
    <subcellularLocation>
        <location evidence="5">Cytoplasm</location>
    </subcellularLocation>
</comment>
<dbReference type="InterPro" id="IPR036976">
    <property type="entry name" value="RimM_N_sf"/>
</dbReference>
<gene>
    <name evidence="5 8" type="primary">rimM</name>
    <name evidence="8" type="ORF">DWY99_06465</name>
</gene>
<evidence type="ECO:0000256" key="1">
    <source>
        <dbReference type="ARBA" id="ARBA00022490"/>
    </source>
</evidence>
<keyword evidence="3 5" id="KW-0698">rRNA processing</keyword>
<dbReference type="PANTHER" id="PTHR33692">
    <property type="entry name" value="RIBOSOME MATURATION FACTOR RIMM"/>
    <property type="match status" value="1"/>
</dbReference>
<reference evidence="8 9" key="1">
    <citation type="submission" date="2018-08" db="EMBL/GenBank/DDBJ databases">
        <title>A genome reference for cultivated species of the human gut microbiota.</title>
        <authorList>
            <person name="Zou Y."/>
            <person name="Xue W."/>
            <person name="Luo G."/>
        </authorList>
    </citation>
    <scope>NUCLEOTIDE SEQUENCE [LARGE SCALE GENOMIC DNA]</scope>
    <source>
        <strain evidence="8 9">AF28-26</strain>
    </source>
</reference>
<evidence type="ECO:0000313" key="8">
    <source>
        <dbReference type="EMBL" id="RGQ41271.1"/>
    </source>
</evidence>
<comment type="domain">
    <text evidence="5">The PRC barrel domain binds ribosomal protein uS19.</text>
</comment>
<evidence type="ECO:0000256" key="3">
    <source>
        <dbReference type="ARBA" id="ARBA00022552"/>
    </source>
</evidence>
<dbReference type="InterPro" id="IPR027275">
    <property type="entry name" value="PRC-brl_dom"/>
</dbReference>
<protein>
    <recommendedName>
        <fullName evidence="5">Ribosome maturation factor RimM</fullName>
    </recommendedName>
</protein>
<dbReference type="InterPro" id="IPR002676">
    <property type="entry name" value="RimM_N"/>
</dbReference>
<dbReference type="Gene3D" id="2.30.30.240">
    <property type="entry name" value="PRC-barrel domain"/>
    <property type="match status" value="1"/>
</dbReference>
<comment type="function">
    <text evidence="5">An accessory protein needed during the final step in the assembly of 30S ribosomal subunit, possibly for assembly of the head region. Essential for efficient processing of 16S rRNA. May be needed both before and after RbfA during the maturation of 16S rRNA. It has affinity for free ribosomal 30S subunits but not for 70S ribosomes.</text>
</comment>
<name>A0A412AXL1_9FIRM</name>
<organism evidence="8 9">
    <name type="scientific">[Clostridium] leptum</name>
    <dbReference type="NCBI Taxonomy" id="1535"/>
    <lineage>
        <taxon>Bacteria</taxon>
        <taxon>Bacillati</taxon>
        <taxon>Bacillota</taxon>
        <taxon>Clostridia</taxon>
        <taxon>Eubacteriales</taxon>
        <taxon>Oscillospiraceae</taxon>
        <taxon>Oscillospiraceae incertae sedis</taxon>
    </lineage>
</organism>
<accession>A0A412AXL1</accession>
<dbReference type="EMBL" id="QRTC01000020">
    <property type="protein sequence ID" value="RGQ41271.1"/>
    <property type="molecule type" value="Genomic_DNA"/>
</dbReference>
<feature type="domain" description="PRC-barrel" evidence="7">
    <location>
        <begin position="93"/>
        <end position="164"/>
    </location>
</feature>
<evidence type="ECO:0000256" key="2">
    <source>
        <dbReference type="ARBA" id="ARBA00022517"/>
    </source>
</evidence>
<sequence length="171" mass="19277">MLKPYLEAGKITGTQGLRGEIRVDPWCDSAEALCRLKRLYFEEGKQELKVVSARTQKRMAILKLEGVDSIEQADLLRNRVLYASRQDFKLEPGRYFIQDLLGVKAVDADSGRDYGAVTDVLKTGANDVYEITGDDGKAYLLPAIPMTVIEIRLEEGLMRIRPIEGIFDHED</sequence>
<dbReference type="InterPro" id="IPR011961">
    <property type="entry name" value="RimM"/>
</dbReference>
<comment type="subunit">
    <text evidence="5">Binds ribosomal protein uS19.</text>
</comment>
<evidence type="ECO:0000259" key="7">
    <source>
        <dbReference type="Pfam" id="PF05239"/>
    </source>
</evidence>
<evidence type="ECO:0000259" key="6">
    <source>
        <dbReference type="Pfam" id="PF01782"/>
    </source>
</evidence>
<evidence type="ECO:0000256" key="5">
    <source>
        <dbReference type="HAMAP-Rule" id="MF_00014"/>
    </source>
</evidence>
<dbReference type="SUPFAM" id="SSF50346">
    <property type="entry name" value="PRC-barrel domain"/>
    <property type="match status" value="1"/>
</dbReference>
<dbReference type="AlphaFoldDB" id="A0A412AXL1"/>
<dbReference type="Proteomes" id="UP000284751">
    <property type="component" value="Unassembled WGS sequence"/>
</dbReference>
<dbReference type="PANTHER" id="PTHR33692:SF1">
    <property type="entry name" value="RIBOSOME MATURATION FACTOR RIMM"/>
    <property type="match status" value="1"/>
</dbReference>
<dbReference type="GO" id="GO:0005737">
    <property type="term" value="C:cytoplasm"/>
    <property type="evidence" value="ECO:0007669"/>
    <property type="project" value="UniProtKB-SubCell"/>
</dbReference>
<dbReference type="GO" id="GO:0006364">
    <property type="term" value="P:rRNA processing"/>
    <property type="evidence" value="ECO:0007669"/>
    <property type="project" value="UniProtKB-UniRule"/>
</dbReference>
<dbReference type="InterPro" id="IPR009000">
    <property type="entry name" value="Transl_B-barrel_sf"/>
</dbReference>
<comment type="similarity">
    <text evidence="5">Belongs to the RimM family.</text>
</comment>
<comment type="caution">
    <text evidence="8">The sequence shown here is derived from an EMBL/GenBank/DDBJ whole genome shotgun (WGS) entry which is preliminary data.</text>
</comment>
<dbReference type="InterPro" id="IPR011033">
    <property type="entry name" value="PRC_barrel-like_sf"/>
</dbReference>
<dbReference type="Pfam" id="PF05239">
    <property type="entry name" value="PRC"/>
    <property type="match status" value="1"/>
</dbReference>
<dbReference type="GO" id="GO:0005840">
    <property type="term" value="C:ribosome"/>
    <property type="evidence" value="ECO:0007669"/>
    <property type="project" value="InterPro"/>
</dbReference>
<dbReference type="Gene3D" id="2.40.30.60">
    <property type="entry name" value="RimM"/>
    <property type="match status" value="1"/>
</dbReference>